<evidence type="ECO:0000259" key="1">
    <source>
        <dbReference type="PROSITE" id="PS50842"/>
    </source>
</evidence>
<evidence type="ECO:0000313" key="3">
    <source>
        <dbReference type="Proteomes" id="UP000485058"/>
    </source>
</evidence>
<dbReference type="CDD" id="cd22271">
    <property type="entry name" value="DPBB_EXP_N-like"/>
    <property type="match status" value="1"/>
</dbReference>
<dbReference type="GO" id="GO:0009664">
    <property type="term" value="P:plant-type cell wall organization"/>
    <property type="evidence" value="ECO:0007669"/>
    <property type="project" value="InterPro"/>
</dbReference>
<organism evidence="2 3">
    <name type="scientific">Haematococcus lacustris</name>
    <name type="common">Green alga</name>
    <name type="synonym">Haematococcus pluvialis</name>
    <dbReference type="NCBI Taxonomy" id="44745"/>
    <lineage>
        <taxon>Eukaryota</taxon>
        <taxon>Viridiplantae</taxon>
        <taxon>Chlorophyta</taxon>
        <taxon>core chlorophytes</taxon>
        <taxon>Chlorophyceae</taxon>
        <taxon>CS clade</taxon>
        <taxon>Chlamydomonadales</taxon>
        <taxon>Haematococcaceae</taxon>
        <taxon>Haematococcus</taxon>
    </lineage>
</organism>
<accession>A0A699YN53</accession>
<protein>
    <submittedName>
        <fullName evidence="2">Expansin-like EG45 domain-containing protein</fullName>
    </submittedName>
</protein>
<dbReference type="InterPro" id="IPR036908">
    <property type="entry name" value="RlpA-like_sf"/>
</dbReference>
<feature type="domain" description="Expansin-like EG45" evidence="1">
    <location>
        <begin position="5"/>
        <end position="134"/>
    </location>
</feature>
<dbReference type="SMART" id="SM00837">
    <property type="entry name" value="DPBB_1"/>
    <property type="match status" value="1"/>
</dbReference>
<dbReference type="Proteomes" id="UP000485058">
    <property type="component" value="Unassembled WGS sequence"/>
</dbReference>
<dbReference type="Gene3D" id="2.40.40.10">
    <property type="entry name" value="RlpA-like domain"/>
    <property type="match status" value="1"/>
</dbReference>
<sequence>MTVHYGSCGYGYLGSRFGGNQNWMVAAMNDGHPRYSGSCGRCYAIRCKPGTFKDNLGQTISRDNDCFNTNPVVVTITDTCPCDKPNNAYSNKRWCCGDMDHFDIGVWAFRKFADPSKGVVQIEYMETPCGTDASSLPVGPAGQRASRISANAVLLEGIPA</sequence>
<dbReference type="Pfam" id="PF03330">
    <property type="entry name" value="DPBB_1"/>
    <property type="match status" value="1"/>
</dbReference>
<evidence type="ECO:0000313" key="2">
    <source>
        <dbReference type="EMBL" id="GFH09218.1"/>
    </source>
</evidence>
<name>A0A699YN53_HAELA</name>
<dbReference type="PROSITE" id="PS50842">
    <property type="entry name" value="EXPANSIN_EG45"/>
    <property type="match status" value="1"/>
</dbReference>
<reference evidence="2 3" key="1">
    <citation type="submission" date="2020-02" db="EMBL/GenBank/DDBJ databases">
        <title>Draft genome sequence of Haematococcus lacustris strain NIES-144.</title>
        <authorList>
            <person name="Morimoto D."/>
            <person name="Nakagawa S."/>
            <person name="Yoshida T."/>
            <person name="Sawayama S."/>
        </authorList>
    </citation>
    <scope>NUCLEOTIDE SEQUENCE [LARGE SCALE GENOMIC DNA]</scope>
    <source>
        <strain evidence="2 3">NIES-144</strain>
    </source>
</reference>
<dbReference type="InterPro" id="IPR009009">
    <property type="entry name" value="RlpA-like_DPBB"/>
</dbReference>
<dbReference type="AlphaFoldDB" id="A0A699YN53"/>
<comment type="caution">
    <text evidence="2">The sequence shown here is derived from an EMBL/GenBank/DDBJ whole genome shotgun (WGS) entry which is preliminary data.</text>
</comment>
<dbReference type="InterPro" id="IPR007112">
    <property type="entry name" value="Expansin/allergen_DPBB_dom"/>
</dbReference>
<dbReference type="EMBL" id="BLLF01000217">
    <property type="protein sequence ID" value="GFH09218.1"/>
    <property type="molecule type" value="Genomic_DNA"/>
</dbReference>
<dbReference type="InterPro" id="IPR002963">
    <property type="entry name" value="Expansin"/>
</dbReference>
<gene>
    <name evidence="2" type="ORF">HaLaN_04321</name>
</gene>
<proteinExistence type="predicted"/>
<keyword evidence="3" id="KW-1185">Reference proteome</keyword>
<dbReference type="SUPFAM" id="SSF50685">
    <property type="entry name" value="Barwin-like endoglucanases"/>
    <property type="match status" value="1"/>
</dbReference>
<dbReference type="PANTHER" id="PTHR31867">
    <property type="entry name" value="EXPANSIN-A15"/>
    <property type="match status" value="1"/>
</dbReference>